<keyword evidence="1" id="KW-0812">Transmembrane</keyword>
<dbReference type="OrthoDB" id="5569826at2"/>
<keyword evidence="3" id="KW-1185">Reference proteome</keyword>
<name>A0A2Z2P1K3_9GAMM</name>
<evidence type="ECO:0008006" key="4">
    <source>
        <dbReference type="Google" id="ProtNLM"/>
    </source>
</evidence>
<dbReference type="Pfam" id="PF09842">
    <property type="entry name" value="DUF2069"/>
    <property type="match status" value="1"/>
</dbReference>
<keyword evidence="1" id="KW-1133">Transmembrane helix</keyword>
<reference evidence="2 3" key="1">
    <citation type="submission" date="2016-12" db="EMBL/GenBank/DDBJ databases">
        <authorList>
            <person name="Song W.-J."/>
            <person name="Kurnit D.M."/>
        </authorList>
    </citation>
    <scope>NUCLEOTIDE SEQUENCE [LARGE SCALE GENOMIC DNA]</scope>
    <source>
        <strain evidence="2 3">IMCC3135</strain>
    </source>
</reference>
<sequence length="140" mass="16153">MSKTKKARKPRYESPHHAHIGRLMTLVGYFGLLLLIINWFSWIAPPEQVPRSLTIAGLAIPLLFPLRGIIHARRYTHQWVGFLSMLYFIIGVDVWFNQQAIEQLLGMSMVLFSLLLMVGSSMYSRYTPTPPELRKPVEDK</sequence>
<proteinExistence type="predicted"/>
<dbReference type="KEGG" id="gai:IMCC3135_30195"/>
<keyword evidence="1" id="KW-0472">Membrane</keyword>
<gene>
    <name evidence="2" type="ORF">IMCC3135_30195</name>
</gene>
<dbReference type="EMBL" id="CP018632">
    <property type="protein sequence ID" value="ASJ76088.1"/>
    <property type="molecule type" value="Genomic_DNA"/>
</dbReference>
<evidence type="ECO:0000256" key="1">
    <source>
        <dbReference type="SAM" id="Phobius"/>
    </source>
</evidence>
<feature type="transmembrane region" description="Helical" evidence="1">
    <location>
        <begin position="52"/>
        <end position="70"/>
    </location>
</feature>
<accession>A0A2Z2P1K3</accession>
<dbReference type="Proteomes" id="UP000250079">
    <property type="component" value="Chromosome"/>
</dbReference>
<feature type="transmembrane region" description="Helical" evidence="1">
    <location>
        <begin position="79"/>
        <end position="98"/>
    </location>
</feature>
<feature type="transmembrane region" description="Helical" evidence="1">
    <location>
        <begin position="20"/>
        <end position="40"/>
    </location>
</feature>
<evidence type="ECO:0000313" key="3">
    <source>
        <dbReference type="Proteomes" id="UP000250079"/>
    </source>
</evidence>
<dbReference type="AlphaFoldDB" id="A0A2Z2P1K3"/>
<dbReference type="RefSeq" id="WP_088920905.1">
    <property type="nucleotide sequence ID" value="NZ_CP018632.1"/>
</dbReference>
<protein>
    <recommendedName>
        <fullName evidence="4">DUF2069 domain-containing protein</fullName>
    </recommendedName>
</protein>
<dbReference type="InterPro" id="IPR018643">
    <property type="entry name" value="DUF2069_membrane"/>
</dbReference>
<feature type="transmembrane region" description="Helical" evidence="1">
    <location>
        <begin position="104"/>
        <end position="124"/>
    </location>
</feature>
<organism evidence="2 3">
    <name type="scientific">Granulosicoccus antarcticus IMCC3135</name>
    <dbReference type="NCBI Taxonomy" id="1192854"/>
    <lineage>
        <taxon>Bacteria</taxon>
        <taxon>Pseudomonadati</taxon>
        <taxon>Pseudomonadota</taxon>
        <taxon>Gammaproteobacteria</taxon>
        <taxon>Chromatiales</taxon>
        <taxon>Granulosicoccaceae</taxon>
        <taxon>Granulosicoccus</taxon>
    </lineage>
</organism>
<evidence type="ECO:0000313" key="2">
    <source>
        <dbReference type="EMBL" id="ASJ76088.1"/>
    </source>
</evidence>